<sequence length="200" mass="21750">MGSKQINISFTDEQVAKYNGEGYVLCFSAGVGGDPEFNVVATADTIAPVFNITWEDQFQIAATKDEFSNGVKFNISTRPTPIQFNEVYTLPANWTDGIVSTDILPTANSFAFINQTSGASAVIYKIINGKSLPFFISPNPLDPGATEVMTPKATVALWFQQNVETGTMVSVVKDELSTFDFSDKSSLQLMWNGSQFVPSS</sequence>
<organism evidence="1 2">
    <name type="scientific">Fusarium sporotrichioides</name>
    <dbReference type="NCBI Taxonomy" id="5514"/>
    <lineage>
        <taxon>Eukaryota</taxon>
        <taxon>Fungi</taxon>
        <taxon>Dikarya</taxon>
        <taxon>Ascomycota</taxon>
        <taxon>Pezizomycotina</taxon>
        <taxon>Sordariomycetes</taxon>
        <taxon>Hypocreomycetidae</taxon>
        <taxon>Hypocreales</taxon>
        <taxon>Nectriaceae</taxon>
        <taxon>Fusarium</taxon>
    </lineage>
</organism>
<dbReference type="AlphaFoldDB" id="A0A395RVT4"/>
<evidence type="ECO:0000313" key="2">
    <source>
        <dbReference type="Proteomes" id="UP000266152"/>
    </source>
</evidence>
<accession>A0A395RVT4</accession>
<dbReference type="Proteomes" id="UP000266152">
    <property type="component" value="Unassembled WGS sequence"/>
</dbReference>
<reference evidence="1 2" key="1">
    <citation type="journal article" date="2018" name="PLoS Pathog.">
        <title>Evolution of structural diversity of trichothecenes, a family of toxins produced by plant pathogenic and entomopathogenic fungi.</title>
        <authorList>
            <person name="Proctor R.H."/>
            <person name="McCormick S.P."/>
            <person name="Kim H.S."/>
            <person name="Cardoza R.E."/>
            <person name="Stanley A.M."/>
            <person name="Lindo L."/>
            <person name="Kelly A."/>
            <person name="Brown D.W."/>
            <person name="Lee T."/>
            <person name="Vaughan M.M."/>
            <person name="Alexander N.J."/>
            <person name="Busman M."/>
            <person name="Gutierrez S."/>
        </authorList>
    </citation>
    <scope>NUCLEOTIDE SEQUENCE [LARGE SCALE GENOMIC DNA]</scope>
    <source>
        <strain evidence="1 2">NRRL 3299</strain>
    </source>
</reference>
<dbReference type="EMBL" id="PXOF01000118">
    <property type="protein sequence ID" value="RGP64260.1"/>
    <property type="molecule type" value="Genomic_DNA"/>
</dbReference>
<protein>
    <submittedName>
        <fullName evidence="1">Uncharacterized protein</fullName>
    </submittedName>
</protein>
<evidence type="ECO:0000313" key="1">
    <source>
        <dbReference type="EMBL" id="RGP64260.1"/>
    </source>
</evidence>
<proteinExistence type="predicted"/>
<comment type="caution">
    <text evidence="1">The sequence shown here is derived from an EMBL/GenBank/DDBJ whole genome shotgun (WGS) entry which is preliminary data.</text>
</comment>
<gene>
    <name evidence="1" type="ORF">FSPOR_8080</name>
</gene>
<name>A0A395RVT4_FUSSP</name>
<keyword evidence="2" id="KW-1185">Reference proteome</keyword>